<reference evidence="2 3" key="1">
    <citation type="submission" date="2019-03" db="EMBL/GenBank/DDBJ databases">
        <title>Genomic Encyclopedia of Type Strains, Phase IV (KMG-IV): sequencing the most valuable type-strain genomes for metagenomic binning, comparative biology and taxonomic classification.</title>
        <authorList>
            <person name="Goeker M."/>
        </authorList>
    </citation>
    <scope>NUCLEOTIDE SEQUENCE [LARGE SCALE GENOMIC DNA]</scope>
    <source>
        <strain evidence="2 3">DSM 9035</strain>
    </source>
</reference>
<dbReference type="AlphaFoldDB" id="A0A4R3LLD0"/>
<evidence type="ECO:0000313" key="3">
    <source>
        <dbReference type="Proteomes" id="UP000294664"/>
    </source>
</evidence>
<dbReference type="Proteomes" id="UP000294664">
    <property type="component" value="Unassembled WGS sequence"/>
</dbReference>
<gene>
    <name evidence="2" type="ORF">EDC64_11972</name>
</gene>
<keyword evidence="3" id="KW-1185">Reference proteome</keyword>
<protein>
    <submittedName>
        <fullName evidence="2">Nucleoside-diphosphate-sugar epimerase</fullName>
    </submittedName>
</protein>
<comment type="caution">
    <text evidence="2">The sequence shown here is derived from an EMBL/GenBank/DDBJ whole genome shotgun (WGS) entry which is preliminary data.</text>
</comment>
<dbReference type="InterPro" id="IPR055222">
    <property type="entry name" value="PRISE-like_Rossmann-fold"/>
</dbReference>
<dbReference type="InterPro" id="IPR036291">
    <property type="entry name" value="NAD(P)-bd_dom_sf"/>
</dbReference>
<dbReference type="PANTHER" id="PTHR32487:SF0">
    <property type="entry name" value="3-OXO-DELTA(4,5)-STEROID 5-BETA-REDUCTASE"/>
    <property type="match status" value="1"/>
</dbReference>
<dbReference type="SUPFAM" id="SSF51735">
    <property type="entry name" value="NAD(P)-binding Rossmann-fold domains"/>
    <property type="match status" value="1"/>
</dbReference>
<dbReference type="Gene3D" id="3.40.50.720">
    <property type="entry name" value="NAD(P)-binding Rossmann-like Domain"/>
    <property type="match status" value="1"/>
</dbReference>
<evidence type="ECO:0000259" key="1">
    <source>
        <dbReference type="Pfam" id="PF22917"/>
    </source>
</evidence>
<dbReference type="OrthoDB" id="9779041at2"/>
<sequence>MTVALVVGATGVTGAPLCEQLLRAGWRVHALSRRVPQLASGTPVQSLFHLPVDLDDGARTHAALADLGAVTHVFYCANSPSAEARKEMIGSLLDGLETLPHFTNINFIQGMKYYGCHLGPFPTPAKETDPRVPGCDFYYTEEDMIQARQAGQAWTWTTLRPHSVCGLSAGNPVNVASAVAVYASMQRALGDTLAFPGTDAAFRSLFQVADAGLLARAAIHVSTLAQGRNRAFNINNGDYFRWQTLWPSIAAFFGLKPGGPSGASLTAFFEEQKPVWDALVRDHRLAPFPYDRLPRWSLGEYQPPNSRLACTYDVIADTVRLRQAGFCEAIDSGAMFQKIFGQLRAERLIP</sequence>
<evidence type="ECO:0000313" key="2">
    <source>
        <dbReference type="EMBL" id="TCT01102.1"/>
    </source>
</evidence>
<dbReference type="RefSeq" id="WP_132035582.1">
    <property type="nucleotide sequence ID" value="NZ_SMAI01000019.1"/>
</dbReference>
<feature type="domain" description="PRISE-like Rossmann-fold" evidence="1">
    <location>
        <begin position="59"/>
        <end position="283"/>
    </location>
</feature>
<dbReference type="CDD" id="cd08948">
    <property type="entry name" value="5beta-POR_like_SDR_a"/>
    <property type="match status" value="1"/>
</dbReference>
<proteinExistence type="predicted"/>
<accession>A0A4R3LLD0</accession>
<dbReference type="Pfam" id="PF22917">
    <property type="entry name" value="PRISE"/>
    <property type="match status" value="1"/>
</dbReference>
<dbReference type="PANTHER" id="PTHR32487">
    <property type="entry name" value="3-OXO-DELTA(4,5)-STEROID 5-BETA-REDUCTASE"/>
    <property type="match status" value="1"/>
</dbReference>
<name>A0A4R3LLD0_9HYPH</name>
<organism evidence="2 3">
    <name type="scientific">Aquabacter spiritensis</name>
    <dbReference type="NCBI Taxonomy" id="933073"/>
    <lineage>
        <taxon>Bacteria</taxon>
        <taxon>Pseudomonadati</taxon>
        <taxon>Pseudomonadota</taxon>
        <taxon>Alphaproteobacteria</taxon>
        <taxon>Hyphomicrobiales</taxon>
        <taxon>Xanthobacteraceae</taxon>
        <taxon>Aquabacter</taxon>
    </lineage>
</organism>
<dbReference type="EMBL" id="SMAI01000019">
    <property type="protein sequence ID" value="TCT01102.1"/>
    <property type="molecule type" value="Genomic_DNA"/>
</dbReference>